<protein>
    <recommendedName>
        <fullName evidence="3">Secretion system C-terminal sorting domain-containing protein</fullName>
    </recommendedName>
</protein>
<dbReference type="InterPro" id="IPR026444">
    <property type="entry name" value="Secre_tail"/>
</dbReference>
<keyword evidence="5" id="KW-1185">Reference proteome</keyword>
<feature type="chain" id="PRO_5015614398" description="Secretion system C-terminal sorting domain-containing protein" evidence="2">
    <location>
        <begin position="25"/>
        <end position="321"/>
    </location>
</feature>
<accession>A0A2U2JEH2</accession>
<evidence type="ECO:0000313" key="5">
    <source>
        <dbReference type="Proteomes" id="UP000245670"/>
    </source>
</evidence>
<feature type="domain" description="Secretion system C-terminal sorting" evidence="3">
    <location>
        <begin position="253"/>
        <end position="319"/>
    </location>
</feature>
<evidence type="ECO:0000259" key="3">
    <source>
        <dbReference type="Pfam" id="PF18962"/>
    </source>
</evidence>
<proteinExistence type="predicted"/>
<reference evidence="4 5" key="1">
    <citation type="submission" date="2018-05" db="EMBL/GenBank/DDBJ databases">
        <title>Polaribacter aquimarinus sp. nov., isolated from sediment in a sediment of sea.</title>
        <authorList>
            <person name="Lu D."/>
        </authorList>
    </citation>
    <scope>NUCLEOTIDE SEQUENCE [LARGE SCALE GENOMIC DNA]</scope>
    <source>
        <strain evidence="4 5">ZY113</strain>
    </source>
</reference>
<dbReference type="RefSeq" id="WP_109403644.1">
    <property type="nucleotide sequence ID" value="NZ_QFFG01000001.1"/>
</dbReference>
<evidence type="ECO:0000256" key="1">
    <source>
        <dbReference type="ARBA" id="ARBA00022729"/>
    </source>
</evidence>
<name>A0A2U2JEH2_9FLAO</name>
<feature type="signal peptide" evidence="2">
    <location>
        <begin position="1"/>
        <end position="24"/>
    </location>
</feature>
<dbReference type="NCBIfam" id="TIGR04183">
    <property type="entry name" value="Por_Secre_tail"/>
    <property type="match status" value="1"/>
</dbReference>
<dbReference type="AlphaFoldDB" id="A0A2U2JEH2"/>
<gene>
    <name evidence="4" type="ORF">DIS07_02550</name>
</gene>
<dbReference type="OrthoDB" id="9798438at2"/>
<comment type="caution">
    <text evidence="4">The sequence shown here is derived from an EMBL/GenBank/DDBJ whole genome shotgun (WGS) entry which is preliminary data.</text>
</comment>
<evidence type="ECO:0000313" key="4">
    <source>
        <dbReference type="EMBL" id="PWG06736.1"/>
    </source>
</evidence>
<dbReference type="Pfam" id="PF18962">
    <property type="entry name" value="Por_Secre_tail"/>
    <property type="match status" value="1"/>
</dbReference>
<dbReference type="EMBL" id="QFFG01000001">
    <property type="protein sequence ID" value="PWG06736.1"/>
    <property type="molecule type" value="Genomic_DNA"/>
</dbReference>
<keyword evidence="1 2" id="KW-0732">Signal</keyword>
<organism evidence="4 5">
    <name type="scientific">Polaribacter aquimarinus</name>
    <dbReference type="NCBI Taxonomy" id="2100726"/>
    <lineage>
        <taxon>Bacteria</taxon>
        <taxon>Pseudomonadati</taxon>
        <taxon>Bacteroidota</taxon>
        <taxon>Flavobacteriia</taxon>
        <taxon>Flavobacteriales</taxon>
        <taxon>Flavobacteriaceae</taxon>
    </lineage>
</organism>
<dbReference type="Proteomes" id="UP000245670">
    <property type="component" value="Unassembled WGS sequence"/>
</dbReference>
<sequence>MKTKLLFYKATAVVFLIASQVGLAQTGGSFAGATPPNIVNGTIIQFENFDIGGNADTNVGGTAPFGYRDTTSGNGVNTDSSWEKNDTYRAGTDVDLATHIKNLAPWDAYNGDITLNSNSANEFQYYTVTVGETSSDYYIRINYGHGSGTPKRFLIEKLDLNLENKVTLVDGTDRDSEDFTALPKTGSSWKLETNDAGPVNSGPTKFTLTAGETFVIKFSHKDGGPAFNWFQFVNDASTLNTEKFDLGAFSLLNPVNQELTIKGLPSNVNNISVYSLLGQKLLSREAKTESLSINVSSLKSGMYIVTFSGENGKFTRRIIKK</sequence>
<evidence type="ECO:0000256" key="2">
    <source>
        <dbReference type="SAM" id="SignalP"/>
    </source>
</evidence>